<dbReference type="CDD" id="cd02966">
    <property type="entry name" value="TlpA_like_family"/>
    <property type="match status" value="1"/>
</dbReference>
<sequence>MRIFRNLCVATTAMCLLLSCQIKHGGKPENAEKEQKEVSAPTLADIELGDLQRNSVSLKSEISKNQINIIDFWASWCGPCRAEMPLMVDIYNKYKDHGLGIIGISLDSDYNAWEKAITDNNLSWTHLSDLRGWESYAAKEYNVTAIPYTIVVDRNAKIIATGLRGEKLEKFIENYFNTPH</sequence>
<dbReference type="Proteomes" id="UP001167831">
    <property type="component" value="Unassembled WGS sequence"/>
</dbReference>
<dbReference type="RefSeq" id="WP_286685384.1">
    <property type="nucleotide sequence ID" value="NZ_JAUEIE010000004.1"/>
</dbReference>
<evidence type="ECO:0000313" key="8">
    <source>
        <dbReference type="Proteomes" id="UP001167831"/>
    </source>
</evidence>
<dbReference type="SUPFAM" id="SSF52833">
    <property type="entry name" value="Thioredoxin-like"/>
    <property type="match status" value="1"/>
</dbReference>
<dbReference type="Gene3D" id="3.40.30.10">
    <property type="entry name" value="Glutaredoxin"/>
    <property type="match status" value="1"/>
</dbReference>
<dbReference type="PANTHER" id="PTHR42852:SF6">
    <property type="entry name" value="THIOL:DISULFIDE INTERCHANGE PROTEIN DSBE"/>
    <property type="match status" value="1"/>
</dbReference>
<keyword evidence="8" id="KW-1185">Reference proteome</keyword>
<proteinExistence type="predicted"/>
<dbReference type="Pfam" id="PF00578">
    <property type="entry name" value="AhpC-TSA"/>
    <property type="match status" value="1"/>
</dbReference>
<dbReference type="Proteomes" id="UP001168478">
    <property type="component" value="Unassembled WGS sequence"/>
</dbReference>
<comment type="caution">
    <text evidence="7">The sequence shown here is derived from an EMBL/GenBank/DDBJ whole genome shotgun (WGS) entry which is preliminary data.</text>
</comment>
<keyword evidence="4" id="KW-0676">Redox-active center</keyword>
<keyword evidence="2" id="KW-0201">Cytochrome c-type biogenesis</keyword>
<dbReference type="PROSITE" id="PS00194">
    <property type="entry name" value="THIOREDOXIN_1"/>
    <property type="match status" value="1"/>
</dbReference>
<reference evidence="7" key="1">
    <citation type="submission" date="2023-06" db="EMBL/GenBank/DDBJ databases">
        <authorList>
            <person name="Zeman M."/>
            <person name="Kubasova T."/>
            <person name="Jahodarova E."/>
            <person name="Nykrynova M."/>
            <person name="Rychlik I."/>
        </authorList>
    </citation>
    <scope>NUCLEOTIDE SEQUENCE</scope>
    <source>
        <strain evidence="7">ET15</strain>
        <strain evidence="6">ET37</strain>
    </source>
</reference>
<evidence type="ECO:0000313" key="6">
    <source>
        <dbReference type="EMBL" id="MDN0022518.1"/>
    </source>
</evidence>
<dbReference type="InterPro" id="IPR017937">
    <property type="entry name" value="Thioredoxin_CS"/>
</dbReference>
<protein>
    <submittedName>
        <fullName evidence="7">TlpA disulfide reductase family protein</fullName>
    </submittedName>
</protein>
<dbReference type="PANTHER" id="PTHR42852">
    <property type="entry name" value="THIOL:DISULFIDE INTERCHANGE PROTEIN DSBE"/>
    <property type="match status" value="1"/>
</dbReference>
<dbReference type="InterPro" id="IPR036249">
    <property type="entry name" value="Thioredoxin-like_sf"/>
</dbReference>
<feature type="domain" description="Thioredoxin" evidence="5">
    <location>
        <begin position="32"/>
        <end position="177"/>
    </location>
</feature>
<dbReference type="EMBL" id="JAUEIE010000004">
    <property type="protein sequence ID" value="MDN0022518.1"/>
    <property type="molecule type" value="Genomic_DNA"/>
</dbReference>
<organism evidence="7 9">
    <name type="scientific">Leyella lascolaii</name>
    <dbReference type="NCBI Taxonomy" id="1776379"/>
    <lineage>
        <taxon>Bacteria</taxon>
        <taxon>Pseudomonadati</taxon>
        <taxon>Bacteroidota</taxon>
        <taxon>Bacteroidia</taxon>
        <taxon>Bacteroidales</taxon>
        <taxon>Prevotellaceae</taxon>
        <taxon>Leyella</taxon>
    </lineage>
</organism>
<comment type="subcellular location">
    <subcellularLocation>
        <location evidence="1">Cell envelope</location>
    </subcellularLocation>
</comment>
<dbReference type="GO" id="GO:0030313">
    <property type="term" value="C:cell envelope"/>
    <property type="evidence" value="ECO:0007669"/>
    <property type="project" value="UniProtKB-SubCell"/>
</dbReference>
<evidence type="ECO:0000256" key="1">
    <source>
        <dbReference type="ARBA" id="ARBA00004196"/>
    </source>
</evidence>
<evidence type="ECO:0000256" key="4">
    <source>
        <dbReference type="ARBA" id="ARBA00023284"/>
    </source>
</evidence>
<dbReference type="AlphaFoldDB" id="A0AAW7JJU9"/>
<dbReference type="InterPro" id="IPR000866">
    <property type="entry name" value="AhpC/TSA"/>
</dbReference>
<dbReference type="PROSITE" id="PS51257">
    <property type="entry name" value="PROKAR_LIPOPROTEIN"/>
    <property type="match status" value="1"/>
</dbReference>
<dbReference type="GO" id="GO:0017004">
    <property type="term" value="P:cytochrome complex assembly"/>
    <property type="evidence" value="ECO:0007669"/>
    <property type="project" value="UniProtKB-KW"/>
</dbReference>
<gene>
    <name evidence="6" type="ORF">QVN81_05690</name>
    <name evidence="7" type="ORF">QVN84_08135</name>
</gene>
<accession>A0AAW7JJU9</accession>
<name>A0AAW7JJU9_9BACT</name>
<evidence type="ECO:0000313" key="9">
    <source>
        <dbReference type="Proteomes" id="UP001168478"/>
    </source>
</evidence>
<dbReference type="PROSITE" id="PS51352">
    <property type="entry name" value="THIOREDOXIN_2"/>
    <property type="match status" value="1"/>
</dbReference>
<keyword evidence="3" id="KW-1015">Disulfide bond</keyword>
<dbReference type="EMBL" id="JAUEIF010000006">
    <property type="protein sequence ID" value="MDN0025485.1"/>
    <property type="molecule type" value="Genomic_DNA"/>
</dbReference>
<dbReference type="InterPro" id="IPR013766">
    <property type="entry name" value="Thioredoxin_domain"/>
</dbReference>
<evidence type="ECO:0000256" key="3">
    <source>
        <dbReference type="ARBA" id="ARBA00023157"/>
    </source>
</evidence>
<evidence type="ECO:0000256" key="2">
    <source>
        <dbReference type="ARBA" id="ARBA00022748"/>
    </source>
</evidence>
<evidence type="ECO:0000259" key="5">
    <source>
        <dbReference type="PROSITE" id="PS51352"/>
    </source>
</evidence>
<evidence type="ECO:0000313" key="7">
    <source>
        <dbReference type="EMBL" id="MDN0025485.1"/>
    </source>
</evidence>
<dbReference type="InterPro" id="IPR050553">
    <property type="entry name" value="Thioredoxin_ResA/DsbE_sf"/>
</dbReference>
<reference evidence="7" key="2">
    <citation type="submission" date="2023-08" db="EMBL/GenBank/DDBJ databases">
        <title>Identification and characterization of horizontal gene transfer across gut microbiota members of farm animals based on homology search.</title>
        <authorList>
            <person name="Schwarzerova J."/>
            <person name="Nykrynova M."/>
            <person name="Jureckova K."/>
            <person name="Cejkova D."/>
            <person name="Rychlik I."/>
        </authorList>
    </citation>
    <scope>NUCLEOTIDE SEQUENCE</scope>
    <source>
        <strain evidence="7">ET15</strain>
        <strain evidence="6">ET37</strain>
    </source>
</reference>